<evidence type="ECO:0000256" key="6">
    <source>
        <dbReference type="RuleBase" id="RU003682"/>
    </source>
</evidence>
<dbReference type="AlphaFoldDB" id="A0AAV1RQG1"/>
<protein>
    <recommendedName>
        <fullName evidence="7">Fe2OG dioxygenase domain-containing protein</fullName>
    </recommendedName>
</protein>
<reference evidence="8 9" key="1">
    <citation type="submission" date="2024-01" db="EMBL/GenBank/DDBJ databases">
        <authorList>
            <person name="Waweru B."/>
        </authorList>
    </citation>
    <scope>NUCLEOTIDE SEQUENCE [LARGE SCALE GENOMIC DNA]</scope>
</reference>
<evidence type="ECO:0000256" key="4">
    <source>
        <dbReference type="ARBA" id="ARBA00023002"/>
    </source>
</evidence>
<dbReference type="GO" id="GO:0046872">
    <property type="term" value="F:metal ion binding"/>
    <property type="evidence" value="ECO:0007669"/>
    <property type="project" value="UniProtKB-KW"/>
</dbReference>
<dbReference type="InterPro" id="IPR026992">
    <property type="entry name" value="DIOX_N"/>
</dbReference>
<accession>A0AAV1RQG1</accession>
<evidence type="ECO:0000256" key="5">
    <source>
        <dbReference type="ARBA" id="ARBA00023004"/>
    </source>
</evidence>
<dbReference type="PROSITE" id="PS51471">
    <property type="entry name" value="FE2OG_OXY"/>
    <property type="match status" value="1"/>
</dbReference>
<dbReference type="Pfam" id="PF03171">
    <property type="entry name" value="2OG-FeII_Oxy"/>
    <property type="match status" value="1"/>
</dbReference>
<evidence type="ECO:0000256" key="2">
    <source>
        <dbReference type="ARBA" id="ARBA00008056"/>
    </source>
</evidence>
<gene>
    <name evidence="8" type="ORF">DCAF_LOCUS13989</name>
</gene>
<keyword evidence="3 6" id="KW-0479">Metal-binding</keyword>
<keyword evidence="9" id="KW-1185">Reference proteome</keyword>
<dbReference type="PANTHER" id="PTHR10209:SF714">
    <property type="entry name" value="1-AMINOCYCLOPROPANE-1-CARBOXYLATE OXIDASE HOMOLOG 11-RELATED"/>
    <property type="match status" value="1"/>
</dbReference>
<evidence type="ECO:0000256" key="1">
    <source>
        <dbReference type="ARBA" id="ARBA00001962"/>
    </source>
</evidence>
<comment type="similarity">
    <text evidence="2 6">Belongs to the iron/ascorbate-dependent oxidoreductase family.</text>
</comment>
<feature type="domain" description="Fe2OG dioxygenase" evidence="7">
    <location>
        <begin position="210"/>
        <end position="310"/>
    </location>
</feature>
<sequence length="405" mass="45858">MEVVIPNAANSIAEEVKAFDATKTGVKGLVESGVTKIPRFFVHPPEDVQKSSSETDTSLQVPIIDLEGFESSRRLEVVNEIRKASEEWGIFQIVNHGIPVTLLDEMLAGAKRFHEQPQEVKKELYTRDHKKQVKFYYGSAGLTIKPSYWKDSLAFNYPDGKLDPELIPEIIREEISEYFSYMKKIGKILSELLSEALGLRHDYFSSIECMESKVIVCNYYPPCPEPGLALGASNHTDQALLTILGQDNLGGLQVLHQNQWVDVNPIQGALTVNIGDFMQLITNDKFRSVQHRVLSVEVGTRISVTCFLYPSSAKISKPYGVIKELQPEKPPIYRETHFAELVEEFYALGPRPSNLSRFKFSLRSEESEENPFQFFVLNCRKRAFFTQKEGLSTSSFKLWAGLTPH</sequence>
<comment type="cofactor">
    <cofactor evidence="1">
        <name>Fe cation</name>
        <dbReference type="ChEBI" id="CHEBI:24875"/>
    </cofactor>
</comment>
<evidence type="ECO:0000313" key="8">
    <source>
        <dbReference type="EMBL" id="CAK7338941.1"/>
    </source>
</evidence>
<evidence type="ECO:0000256" key="3">
    <source>
        <dbReference type="ARBA" id="ARBA00022723"/>
    </source>
</evidence>
<comment type="caution">
    <text evidence="8">The sequence shown here is derived from an EMBL/GenBank/DDBJ whole genome shotgun (WGS) entry which is preliminary data.</text>
</comment>
<dbReference type="EMBL" id="CAWUPB010001156">
    <property type="protein sequence ID" value="CAK7338941.1"/>
    <property type="molecule type" value="Genomic_DNA"/>
</dbReference>
<organism evidence="8 9">
    <name type="scientific">Dovyalis caffra</name>
    <dbReference type="NCBI Taxonomy" id="77055"/>
    <lineage>
        <taxon>Eukaryota</taxon>
        <taxon>Viridiplantae</taxon>
        <taxon>Streptophyta</taxon>
        <taxon>Embryophyta</taxon>
        <taxon>Tracheophyta</taxon>
        <taxon>Spermatophyta</taxon>
        <taxon>Magnoliopsida</taxon>
        <taxon>eudicotyledons</taxon>
        <taxon>Gunneridae</taxon>
        <taxon>Pentapetalae</taxon>
        <taxon>rosids</taxon>
        <taxon>fabids</taxon>
        <taxon>Malpighiales</taxon>
        <taxon>Salicaceae</taxon>
        <taxon>Flacourtieae</taxon>
        <taxon>Dovyalis</taxon>
    </lineage>
</organism>
<dbReference type="InterPro" id="IPR044861">
    <property type="entry name" value="IPNS-like_FE2OG_OXY"/>
</dbReference>
<dbReference type="SUPFAM" id="SSF51197">
    <property type="entry name" value="Clavaminate synthase-like"/>
    <property type="match status" value="1"/>
</dbReference>
<evidence type="ECO:0000313" key="9">
    <source>
        <dbReference type="Proteomes" id="UP001314170"/>
    </source>
</evidence>
<dbReference type="Proteomes" id="UP001314170">
    <property type="component" value="Unassembled WGS sequence"/>
</dbReference>
<keyword evidence="5 6" id="KW-0408">Iron</keyword>
<dbReference type="PANTHER" id="PTHR10209">
    <property type="entry name" value="OXIDOREDUCTASE, 2OG-FE II OXYGENASE FAMILY PROTEIN"/>
    <property type="match status" value="1"/>
</dbReference>
<dbReference type="Gene3D" id="2.60.120.330">
    <property type="entry name" value="B-lactam Antibiotic, Isopenicillin N Synthase, Chain"/>
    <property type="match status" value="1"/>
</dbReference>
<dbReference type="InterPro" id="IPR027443">
    <property type="entry name" value="IPNS-like_sf"/>
</dbReference>
<name>A0AAV1RQG1_9ROSI</name>
<keyword evidence="4 6" id="KW-0560">Oxidoreductase</keyword>
<proteinExistence type="inferred from homology"/>
<dbReference type="Pfam" id="PF14226">
    <property type="entry name" value="DIOX_N"/>
    <property type="match status" value="1"/>
</dbReference>
<evidence type="ECO:0000259" key="7">
    <source>
        <dbReference type="PROSITE" id="PS51471"/>
    </source>
</evidence>
<dbReference type="FunFam" id="2.60.120.330:FF:000005">
    <property type="entry name" value="1-aminocyclopropane-1-carboxylate oxidase homolog 1"/>
    <property type="match status" value="1"/>
</dbReference>
<dbReference type="InterPro" id="IPR005123">
    <property type="entry name" value="Oxoglu/Fe-dep_dioxygenase_dom"/>
</dbReference>
<dbReference type="GO" id="GO:0051213">
    <property type="term" value="F:dioxygenase activity"/>
    <property type="evidence" value="ECO:0007669"/>
    <property type="project" value="UniProtKB-ARBA"/>
</dbReference>